<organism evidence="3 4">
    <name type="scientific">Hebeloma cylindrosporum</name>
    <dbReference type="NCBI Taxonomy" id="76867"/>
    <lineage>
        <taxon>Eukaryota</taxon>
        <taxon>Fungi</taxon>
        <taxon>Dikarya</taxon>
        <taxon>Basidiomycota</taxon>
        <taxon>Agaricomycotina</taxon>
        <taxon>Agaricomycetes</taxon>
        <taxon>Agaricomycetidae</taxon>
        <taxon>Agaricales</taxon>
        <taxon>Agaricineae</taxon>
        <taxon>Hymenogastraceae</taxon>
        <taxon>Hebeloma</taxon>
    </lineage>
</organism>
<dbReference type="OrthoDB" id="5419821at2759"/>
<dbReference type="PANTHER" id="PTHR39639">
    <property type="entry name" value="CHROMOSOME 16, WHOLE GENOME SHOTGUN SEQUENCE"/>
    <property type="match status" value="1"/>
</dbReference>
<dbReference type="STRING" id="686832.A0A0C3CPV0"/>
<gene>
    <name evidence="3" type="ORF">M413DRAFT_441175</name>
</gene>
<sequence length="423" mass="48774">MMNQMDVDPHKQEQEVDELEDDDGFASDGDSGNNEVHDLALTSPDAVLLTTHQLHERIHEGLIDLEATYQRDVVWPANKQIGLIDSIFRNFYIPPLVFAVTKDDEGNETRVCVDGKQRLTSIQKFFDGQIPHRNNRNKKSFWFTTSESTKASKTELPDAYKEIFKKKEITVVEYHGLESGYEREIFQRVQLGMTLTAAEKLQAISSPWADWISQLESKHVTIDDGLADKLAWDTKRGRDFQNIAHMVYCCDGLPEELLPTAQKIERWISRSDRPPQQFQEDIETVLRSLWVIASNERYNEGFVKVPQRVAPVEFIFIGVLLYVLRREAREVQGRAIHILRYTIRKEFKDIRNNSDVGRALWKHINELRASPETWPILGQSKAAAKKRKRAAGRNDDDDDDGEFRPQPVRSMGKPVKTRKNRTG</sequence>
<protein>
    <recommendedName>
        <fullName evidence="2">GmrSD restriction endonucleases N-terminal domain-containing protein</fullName>
    </recommendedName>
</protein>
<evidence type="ECO:0000256" key="1">
    <source>
        <dbReference type="SAM" id="MobiDB-lite"/>
    </source>
</evidence>
<dbReference type="Pfam" id="PF03235">
    <property type="entry name" value="GmrSD_N"/>
    <property type="match status" value="1"/>
</dbReference>
<evidence type="ECO:0000313" key="4">
    <source>
        <dbReference type="Proteomes" id="UP000053424"/>
    </source>
</evidence>
<evidence type="ECO:0000259" key="2">
    <source>
        <dbReference type="Pfam" id="PF03235"/>
    </source>
</evidence>
<dbReference type="PANTHER" id="PTHR39639:SF1">
    <property type="entry name" value="DUF262 DOMAIN-CONTAINING PROTEIN"/>
    <property type="match status" value="1"/>
</dbReference>
<dbReference type="AlphaFoldDB" id="A0A0C3CPV0"/>
<evidence type="ECO:0000313" key="3">
    <source>
        <dbReference type="EMBL" id="KIM46109.1"/>
    </source>
</evidence>
<feature type="region of interest" description="Disordered" evidence="1">
    <location>
        <begin position="378"/>
        <end position="423"/>
    </location>
</feature>
<dbReference type="HOGENOM" id="CLU_013023_0_2_1"/>
<dbReference type="InterPro" id="IPR004919">
    <property type="entry name" value="GmrSD_N"/>
</dbReference>
<dbReference type="EMBL" id="KN831771">
    <property type="protein sequence ID" value="KIM46109.1"/>
    <property type="molecule type" value="Genomic_DNA"/>
</dbReference>
<reference evidence="3 4" key="1">
    <citation type="submission" date="2014-04" db="EMBL/GenBank/DDBJ databases">
        <authorList>
            <consortium name="DOE Joint Genome Institute"/>
            <person name="Kuo A."/>
            <person name="Gay G."/>
            <person name="Dore J."/>
            <person name="Kohler A."/>
            <person name="Nagy L.G."/>
            <person name="Floudas D."/>
            <person name="Copeland A."/>
            <person name="Barry K.W."/>
            <person name="Cichocki N."/>
            <person name="Veneault-Fourrey C."/>
            <person name="LaButti K."/>
            <person name="Lindquist E.A."/>
            <person name="Lipzen A."/>
            <person name="Lundell T."/>
            <person name="Morin E."/>
            <person name="Murat C."/>
            <person name="Sun H."/>
            <person name="Tunlid A."/>
            <person name="Henrissat B."/>
            <person name="Grigoriev I.V."/>
            <person name="Hibbett D.S."/>
            <person name="Martin F."/>
            <person name="Nordberg H.P."/>
            <person name="Cantor M.N."/>
            <person name="Hua S.X."/>
        </authorList>
    </citation>
    <scope>NUCLEOTIDE SEQUENCE [LARGE SCALE GENOMIC DNA]</scope>
    <source>
        <strain evidence="4">h7</strain>
    </source>
</reference>
<name>A0A0C3CPV0_HEBCY</name>
<proteinExistence type="predicted"/>
<keyword evidence="4" id="KW-1185">Reference proteome</keyword>
<feature type="compositionally biased region" description="Acidic residues" evidence="1">
    <location>
        <begin position="15"/>
        <end position="25"/>
    </location>
</feature>
<dbReference type="Proteomes" id="UP000053424">
    <property type="component" value="Unassembled WGS sequence"/>
</dbReference>
<feature type="domain" description="GmrSD restriction endonucleases N-terminal" evidence="2">
    <location>
        <begin position="65"/>
        <end position="173"/>
    </location>
</feature>
<feature type="region of interest" description="Disordered" evidence="1">
    <location>
        <begin position="1"/>
        <end position="37"/>
    </location>
</feature>
<accession>A0A0C3CPV0</accession>
<reference evidence="4" key="2">
    <citation type="submission" date="2015-01" db="EMBL/GenBank/DDBJ databases">
        <title>Evolutionary Origins and Diversification of the Mycorrhizal Mutualists.</title>
        <authorList>
            <consortium name="DOE Joint Genome Institute"/>
            <consortium name="Mycorrhizal Genomics Consortium"/>
            <person name="Kohler A."/>
            <person name="Kuo A."/>
            <person name="Nagy L.G."/>
            <person name="Floudas D."/>
            <person name="Copeland A."/>
            <person name="Barry K.W."/>
            <person name="Cichocki N."/>
            <person name="Veneault-Fourrey C."/>
            <person name="LaButti K."/>
            <person name="Lindquist E.A."/>
            <person name="Lipzen A."/>
            <person name="Lundell T."/>
            <person name="Morin E."/>
            <person name="Murat C."/>
            <person name="Riley R."/>
            <person name="Ohm R."/>
            <person name="Sun H."/>
            <person name="Tunlid A."/>
            <person name="Henrissat B."/>
            <person name="Grigoriev I.V."/>
            <person name="Hibbett D.S."/>
            <person name="Martin F."/>
        </authorList>
    </citation>
    <scope>NUCLEOTIDE SEQUENCE [LARGE SCALE GENOMIC DNA]</scope>
    <source>
        <strain evidence="4">h7</strain>
    </source>
</reference>